<dbReference type="PANTHER" id="PTHR46082:SF6">
    <property type="entry name" value="AAA+ ATPASE DOMAIN-CONTAINING PROTEIN-RELATED"/>
    <property type="match status" value="1"/>
</dbReference>
<dbReference type="Proteomes" id="UP000287547">
    <property type="component" value="Unassembled WGS sequence"/>
</dbReference>
<dbReference type="InterPro" id="IPR027417">
    <property type="entry name" value="P-loop_NTPase"/>
</dbReference>
<comment type="caution">
    <text evidence="3">The sequence shown here is derived from an EMBL/GenBank/DDBJ whole genome shotgun (WGS) entry which is preliminary data.</text>
</comment>
<dbReference type="SUPFAM" id="SSF52540">
    <property type="entry name" value="P-loop containing nucleoside triphosphate hydrolases"/>
    <property type="match status" value="1"/>
</dbReference>
<accession>A0A428ZV88</accession>
<keyword evidence="2" id="KW-0812">Transmembrane</keyword>
<reference evidence="3 4" key="1">
    <citation type="submission" date="2018-05" db="EMBL/GenBank/DDBJ databases">
        <title>Evolution of GPA BGCs.</title>
        <authorList>
            <person name="Waglechner N."/>
            <person name="Wright G.D."/>
        </authorList>
    </citation>
    <scope>NUCLEOTIDE SEQUENCE [LARGE SCALE GENOMIC DNA]</scope>
    <source>
        <strain evidence="3 4">A82846</strain>
    </source>
</reference>
<evidence type="ECO:0000256" key="1">
    <source>
        <dbReference type="SAM" id="MobiDB-lite"/>
    </source>
</evidence>
<gene>
    <name evidence="3" type="ORF">DMH04_02195</name>
</gene>
<dbReference type="SUPFAM" id="SSF48452">
    <property type="entry name" value="TPR-like"/>
    <property type="match status" value="2"/>
</dbReference>
<feature type="region of interest" description="Disordered" evidence="1">
    <location>
        <begin position="145"/>
        <end position="176"/>
    </location>
</feature>
<evidence type="ECO:0000313" key="4">
    <source>
        <dbReference type="Proteomes" id="UP000287547"/>
    </source>
</evidence>
<proteinExistence type="predicted"/>
<dbReference type="OrthoDB" id="4532668at2"/>
<dbReference type="EMBL" id="QHKI01000001">
    <property type="protein sequence ID" value="RSM91803.1"/>
    <property type="molecule type" value="Genomic_DNA"/>
</dbReference>
<dbReference type="InterPro" id="IPR053137">
    <property type="entry name" value="NLR-like"/>
</dbReference>
<sequence length="711" mass="77679">MQQLFICQCDERVSTEASAARTHLVDLYQFGRFGDVTAGGLDRHVARATEVEGVFMVGRWRSSWWWLLAAVLATVVVAPAVVKALGVEDWRWLAATAVIAGGLVTPWAKIQADKIGRRVQRREDEAHALSGSALGRGSLRVRDVDDPTKLGVHPAKLPESKSLGQESKDAAGPASRVPVYVPRDGHTEIVSHLGPGSFVLLVGDSTAGKSRLAYEAMLTTLPNHHLVVPDGRTALGVSIAAAVEKTASVLWLDDLERFLGVEGLTMSMIDRMRDTKGHRVIVATIRREELNRLQDQGKETPELGNDVRRILSQAHHITVERLLTPAEIDRASALTWDPRIADAIEHADEYGLAEYLAAGPELLARWENGWAPGTHPRGAALVAAAIDCRRAGWTDSLPIALLEETHQFYLDQRGGQRLRPESLEAAFEWAHSPLFATTAMLEHRDEGKVHVADYLVDHVQRTRTADDHVPDLLVHAAIEAADGATVATIGSTMYVHGRFDLAGTAFVKATTVLQEELGAEHPNTLTSRNNLALVLHDQGDLAGAETEHRAVLQIRTRTLGTEHPNALTSRNNLALVLHDQGDLAGAETEHRAVLQIRTRTLGTEHPDTLTSRNNLATVLRARGDLAAAETEHRAELEICARVLGAEHPDTLISRNNLALVLQDQGDLDSAEAELRAVLDGRTRVLGPNHPDTLRSANDLEQVQRARRDSEQ</sequence>
<dbReference type="Pfam" id="PF13424">
    <property type="entry name" value="TPR_12"/>
    <property type="match status" value="1"/>
</dbReference>
<keyword evidence="2" id="KW-0472">Membrane</keyword>
<evidence type="ECO:0008006" key="5">
    <source>
        <dbReference type="Google" id="ProtNLM"/>
    </source>
</evidence>
<dbReference type="AlphaFoldDB" id="A0A428ZV88"/>
<organism evidence="3 4">
    <name type="scientific">Kibdelosporangium aridum</name>
    <dbReference type="NCBI Taxonomy" id="2030"/>
    <lineage>
        <taxon>Bacteria</taxon>
        <taxon>Bacillati</taxon>
        <taxon>Actinomycetota</taxon>
        <taxon>Actinomycetes</taxon>
        <taxon>Pseudonocardiales</taxon>
        <taxon>Pseudonocardiaceae</taxon>
        <taxon>Kibdelosporangium</taxon>
    </lineage>
</organism>
<dbReference type="Gene3D" id="1.25.40.10">
    <property type="entry name" value="Tetratricopeptide repeat domain"/>
    <property type="match status" value="1"/>
</dbReference>
<dbReference type="Pfam" id="PF13374">
    <property type="entry name" value="TPR_10"/>
    <property type="match status" value="2"/>
</dbReference>
<dbReference type="PANTHER" id="PTHR46082">
    <property type="entry name" value="ATP/GTP-BINDING PROTEIN-RELATED"/>
    <property type="match status" value="1"/>
</dbReference>
<evidence type="ECO:0000313" key="3">
    <source>
        <dbReference type="EMBL" id="RSM91803.1"/>
    </source>
</evidence>
<evidence type="ECO:0000256" key="2">
    <source>
        <dbReference type="SAM" id="Phobius"/>
    </source>
</evidence>
<protein>
    <recommendedName>
        <fullName evidence="5">Tetratricopeptide repeat protein</fullName>
    </recommendedName>
</protein>
<dbReference type="InterPro" id="IPR011990">
    <property type="entry name" value="TPR-like_helical_dom_sf"/>
</dbReference>
<dbReference type="PRINTS" id="PR00381">
    <property type="entry name" value="KINESINLIGHT"/>
</dbReference>
<keyword evidence="2" id="KW-1133">Transmembrane helix</keyword>
<feature type="transmembrane region" description="Helical" evidence="2">
    <location>
        <begin position="64"/>
        <end position="84"/>
    </location>
</feature>
<name>A0A428ZV88_KIBAR</name>